<keyword evidence="4" id="KW-0479">Metal-binding</keyword>
<organism evidence="13">
    <name type="scientific">freshwater metagenome</name>
    <dbReference type="NCBI Taxonomy" id="449393"/>
    <lineage>
        <taxon>unclassified sequences</taxon>
        <taxon>metagenomes</taxon>
        <taxon>ecological metagenomes</taxon>
    </lineage>
</organism>
<evidence type="ECO:0000256" key="4">
    <source>
        <dbReference type="ARBA" id="ARBA00022723"/>
    </source>
</evidence>
<comment type="similarity">
    <text evidence="2">Belongs to the WhiB family.</text>
</comment>
<keyword evidence="9" id="KW-1015">Disulfide bond</keyword>
<feature type="region of interest" description="Disordered" evidence="11">
    <location>
        <begin position="44"/>
        <end position="64"/>
    </location>
</feature>
<dbReference type="Pfam" id="PF02467">
    <property type="entry name" value="Whib"/>
    <property type="match status" value="1"/>
</dbReference>
<keyword evidence="3" id="KW-0004">4Fe-4S</keyword>
<evidence type="ECO:0000256" key="1">
    <source>
        <dbReference type="ARBA" id="ARBA00001966"/>
    </source>
</evidence>
<dbReference type="GO" id="GO:0051539">
    <property type="term" value="F:4 iron, 4 sulfur cluster binding"/>
    <property type="evidence" value="ECO:0007669"/>
    <property type="project" value="UniProtKB-KW"/>
</dbReference>
<evidence type="ECO:0000256" key="2">
    <source>
        <dbReference type="ARBA" id="ARBA00006597"/>
    </source>
</evidence>
<dbReference type="GO" id="GO:0045454">
    <property type="term" value="P:cell redox homeostasis"/>
    <property type="evidence" value="ECO:0007669"/>
    <property type="project" value="TreeGrafter"/>
</dbReference>
<evidence type="ECO:0000256" key="6">
    <source>
        <dbReference type="ARBA" id="ARBA00023014"/>
    </source>
</evidence>
<sequence>MSDRNDCLDTITHLTDTPNPVATGLVTTGPVAADLVAAGTILDRSSDTRGSDTRGSDTRGSDTWVLPAPAAHRTIELDGATVDRVFDELTADDRDQHDEHGTPVTLRTPQARCADGHGTLTHLFFSDDVLDIARAKAICSKCGLAPTCLAGALDRAEPWGVWGGELIENGRIVVHKRPRGRPPKHPRPLVIIDEVPIPPHLVA</sequence>
<dbReference type="GO" id="GO:0047134">
    <property type="term" value="F:protein-disulfide reductase [NAD(P)H] activity"/>
    <property type="evidence" value="ECO:0007669"/>
    <property type="project" value="TreeGrafter"/>
</dbReference>
<keyword evidence="10" id="KW-0804">Transcription</keyword>
<evidence type="ECO:0000256" key="11">
    <source>
        <dbReference type="SAM" id="MobiDB-lite"/>
    </source>
</evidence>
<dbReference type="GO" id="GO:0046872">
    <property type="term" value="F:metal ion binding"/>
    <property type="evidence" value="ECO:0007669"/>
    <property type="project" value="UniProtKB-KW"/>
</dbReference>
<dbReference type="InterPro" id="IPR034768">
    <property type="entry name" value="4FE4S_WBL"/>
</dbReference>
<keyword evidence="5" id="KW-0408">Iron</keyword>
<feature type="domain" description="4Fe-4S Wbl-type" evidence="12">
    <location>
        <begin position="112"/>
        <end position="172"/>
    </location>
</feature>
<dbReference type="InterPro" id="IPR003482">
    <property type="entry name" value="Whib"/>
</dbReference>
<keyword evidence="8" id="KW-0238">DNA-binding</keyword>
<evidence type="ECO:0000256" key="10">
    <source>
        <dbReference type="ARBA" id="ARBA00023163"/>
    </source>
</evidence>
<dbReference type="GO" id="GO:0045892">
    <property type="term" value="P:negative regulation of DNA-templated transcription"/>
    <property type="evidence" value="ECO:0007669"/>
    <property type="project" value="TreeGrafter"/>
</dbReference>
<evidence type="ECO:0000256" key="5">
    <source>
        <dbReference type="ARBA" id="ARBA00023004"/>
    </source>
</evidence>
<evidence type="ECO:0000313" key="13">
    <source>
        <dbReference type="EMBL" id="CAB4568517.1"/>
    </source>
</evidence>
<dbReference type="AlphaFoldDB" id="A0A6J6DWW6"/>
<dbReference type="PROSITE" id="PS51674">
    <property type="entry name" value="4FE4S_WBL"/>
    <property type="match status" value="1"/>
</dbReference>
<dbReference type="GO" id="GO:0003677">
    <property type="term" value="F:DNA binding"/>
    <property type="evidence" value="ECO:0007669"/>
    <property type="project" value="UniProtKB-KW"/>
</dbReference>
<evidence type="ECO:0000256" key="3">
    <source>
        <dbReference type="ARBA" id="ARBA00022485"/>
    </source>
</evidence>
<dbReference type="EMBL" id="CAEZSR010000085">
    <property type="protein sequence ID" value="CAB4568517.1"/>
    <property type="molecule type" value="Genomic_DNA"/>
</dbReference>
<dbReference type="PANTHER" id="PTHR38839:SF2">
    <property type="entry name" value="TRANSCRIPTIONAL REGULATOR WHIB7-RELATED"/>
    <property type="match status" value="1"/>
</dbReference>
<gene>
    <name evidence="13" type="ORF">UFOPK1493_02241</name>
</gene>
<accession>A0A6J6DWW6</accession>
<name>A0A6J6DWW6_9ZZZZ</name>
<evidence type="ECO:0000259" key="12">
    <source>
        <dbReference type="PROSITE" id="PS51674"/>
    </source>
</evidence>
<dbReference type="PANTHER" id="PTHR38839">
    <property type="entry name" value="TRANSCRIPTIONAL REGULATOR WHID-RELATED"/>
    <property type="match status" value="1"/>
</dbReference>
<evidence type="ECO:0000256" key="9">
    <source>
        <dbReference type="ARBA" id="ARBA00023157"/>
    </source>
</evidence>
<protein>
    <submittedName>
        <fullName evidence="13">Unannotated protein</fullName>
    </submittedName>
</protein>
<evidence type="ECO:0000256" key="7">
    <source>
        <dbReference type="ARBA" id="ARBA00023015"/>
    </source>
</evidence>
<keyword evidence="6" id="KW-0411">Iron-sulfur</keyword>
<reference evidence="13" key="1">
    <citation type="submission" date="2020-05" db="EMBL/GenBank/DDBJ databases">
        <authorList>
            <person name="Chiriac C."/>
            <person name="Salcher M."/>
            <person name="Ghai R."/>
            <person name="Kavagutti S V."/>
        </authorList>
    </citation>
    <scope>NUCLEOTIDE SEQUENCE</scope>
</reference>
<proteinExistence type="inferred from homology"/>
<comment type="cofactor">
    <cofactor evidence="1">
        <name>[4Fe-4S] cluster</name>
        <dbReference type="ChEBI" id="CHEBI:49883"/>
    </cofactor>
</comment>
<feature type="compositionally biased region" description="Basic and acidic residues" evidence="11">
    <location>
        <begin position="44"/>
        <end position="60"/>
    </location>
</feature>
<keyword evidence="7" id="KW-0805">Transcription regulation</keyword>
<evidence type="ECO:0000256" key="8">
    <source>
        <dbReference type="ARBA" id="ARBA00023125"/>
    </source>
</evidence>